<dbReference type="GO" id="GO:0001750">
    <property type="term" value="C:photoreceptor outer segment"/>
    <property type="evidence" value="ECO:0007669"/>
    <property type="project" value="TreeGrafter"/>
</dbReference>
<dbReference type="GO" id="GO:0005886">
    <property type="term" value="C:plasma membrane"/>
    <property type="evidence" value="ECO:0007669"/>
    <property type="project" value="TreeGrafter"/>
</dbReference>
<keyword evidence="3" id="KW-0813">Transport</keyword>
<evidence type="ECO:0000256" key="2">
    <source>
        <dbReference type="ARBA" id="ARBA00004141"/>
    </source>
</evidence>
<dbReference type="PANTHER" id="PTHR45638:SF8">
    <property type="entry name" value="CYCLIC NUCLEOTIDE-GATED CATION CHANNEL BETA-3"/>
    <property type="match status" value="1"/>
</dbReference>
<evidence type="ECO:0000256" key="1">
    <source>
        <dbReference type="ARBA" id="ARBA00000309"/>
    </source>
</evidence>
<feature type="region of interest" description="Disordered" evidence="15">
    <location>
        <begin position="1088"/>
        <end position="1174"/>
    </location>
</feature>
<organism evidence="18 19">
    <name type="scientific">Diceros bicornis minor</name>
    <name type="common">South-central black rhinoceros</name>
    <dbReference type="NCBI Taxonomy" id="77932"/>
    <lineage>
        <taxon>Eukaryota</taxon>
        <taxon>Metazoa</taxon>
        <taxon>Chordata</taxon>
        <taxon>Craniata</taxon>
        <taxon>Vertebrata</taxon>
        <taxon>Euteleostomi</taxon>
        <taxon>Mammalia</taxon>
        <taxon>Eutheria</taxon>
        <taxon>Laurasiatheria</taxon>
        <taxon>Perissodactyla</taxon>
        <taxon>Rhinocerotidae</taxon>
        <taxon>Diceros</taxon>
    </lineage>
</organism>
<dbReference type="GO" id="GO:0005222">
    <property type="term" value="F:intracellularly cAMP-activated cation channel activity"/>
    <property type="evidence" value="ECO:0007669"/>
    <property type="project" value="TreeGrafter"/>
</dbReference>
<comment type="catalytic activity">
    <reaction evidence="13">
        <text>Rb(+)(in) = Rb(+)(out)</text>
        <dbReference type="Rhea" id="RHEA:78547"/>
        <dbReference type="ChEBI" id="CHEBI:49847"/>
    </reaction>
</comment>
<dbReference type="FunFam" id="1.10.287.70:FF:000072">
    <property type="entry name" value="Cyclic nucleotide gated channel beta 3"/>
    <property type="match status" value="1"/>
</dbReference>
<evidence type="ECO:0000313" key="18">
    <source>
        <dbReference type="EMBL" id="KAF5926372.1"/>
    </source>
</evidence>
<gene>
    <name evidence="18" type="ORF">HPG69_011507</name>
</gene>
<keyword evidence="6 16" id="KW-1133">Transmembrane helix</keyword>
<evidence type="ECO:0000256" key="9">
    <source>
        <dbReference type="ARBA" id="ARBA00023286"/>
    </source>
</evidence>
<comment type="catalytic activity">
    <reaction evidence="14">
        <text>Cs(+)(in) = Cs(+)(out)</text>
        <dbReference type="Rhea" id="RHEA:78555"/>
        <dbReference type="ChEBI" id="CHEBI:49547"/>
    </reaction>
</comment>
<dbReference type="GO" id="GO:0006816">
    <property type="term" value="P:calcium ion transport"/>
    <property type="evidence" value="ECO:0007669"/>
    <property type="project" value="UniProtKB-ARBA"/>
</dbReference>
<dbReference type="Proteomes" id="UP000551758">
    <property type="component" value="Unassembled WGS sequence"/>
</dbReference>
<evidence type="ECO:0000256" key="4">
    <source>
        <dbReference type="ARBA" id="ARBA00022606"/>
    </source>
</evidence>
<evidence type="ECO:0000256" key="12">
    <source>
        <dbReference type="ARBA" id="ARBA00044635"/>
    </source>
</evidence>
<feature type="domain" description="Cyclic nucleotide-binding" evidence="17">
    <location>
        <begin position="942"/>
        <end position="975"/>
    </location>
</feature>
<evidence type="ECO:0000256" key="14">
    <source>
        <dbReference type="ARBA" id="ARBA00044691"/>
    </source>
</evidence>
<keyword evidence="9" id="KW-1071">Ligand-gated ion channel</keyword>
<dbReference type="InterPro" id="IPR005821">
    <property type="entry name" value="Ion_trans_dom"/>
</dbReference>
<evidence type="ECO:0000256" key="7">
    <source>
        <dbReference type="ARBA" id="ARBA00023065"/>
    </source>
</evidence>
<evidence type="ECO:0000256" key="13">
    <source>
        <dbReference type="ARBA" id="ARBA00044657"/>
    </source>
</evidence>
<evidence type="ECO:0000256" key="6">
    <source>
        <dbReference type="ARBA" id="ARBA00022989"/>
    </source>
</evidence>
<feature type="transmembrane region" description="Helical" evidence="16">
    <location>
        <begin position="115"/>
        <end position="138"/>
    </location>
</feature>
<dbReference type="Gene3D" id="1.10.287.630">
    <property type="entry name" value="Helix hairpin bin"/>
    <property type="match status" value="1"/>
</dbReference>
<protein>
    <recommendedName>
        <fullName evidence="17">Cyclic nucleotide-binding domain-containing protein</fullName>
    </recommendedName>
</protein>
<comment type="catalytic activity">
    <reaction evidence="12">
        <text>Li(+)(in) = Li(+)(out)</text>
        <dbReference type="Rhea" id="RHEA:78551"/>
        <dbReference type="ChEBI" id="CHEBI:49713"/>
    </reaction>
</comment>
<proteinExistence type="predicted"/>
<evidence type="ECO:0000256" key="11">
    <source>
        <dbReference type="ARBA" id="ARBA00036634"/>
    </source>
</evidence>
<comment type="caution">
    <text evidence="18">The sequence shown here is derived from an EMBL/GenBank/DDBJ whole genome shotgun (WGS) entry which is preliminary data.</text>
</comment>
<dbReference type="GO" id="GO:0005223">
    <property type="term" value="F:intracellularly cGMP-activated cation channel activity"/>
    <property type="evidence" value="ECO:0007669"/>
    <property type="project" value="TreeGrafter"/>
</dbReference>
<keyword evidence="5 16" id="KW-0812">Transmembrane</keyword>
<feature type="compositionally biased region" description="Basic and acidic residues" evidence="15">
    <location>
        <begin position="494"/>
        <end position="513"/>
    </location>
</feature>
<dbReference type="Gene3D" id="2.60.120.10">
    <property type="entry name" value="Jelly Rolls"/>
    <property type="match status" value="1"/>
</dbReference>
<evidence type="ECO:0000256" key="15">
    <source>
        <dbReference type="SAM" id="MobiDB-lite"/>
    </source>
</evidence>
<dbReference type="PROSITE" id="PS50042">
    <property type="entry name" value="CNMP_BINDING_3"/>
    <property type="match status" value="2"/>
</dbReference>
<dbReference type="Pfam" id="PF00520">
    <property type="entry name" value="Ion_trans"/>
    <property type="match status" value="1"/>
</dbReference>
<keyword evidence="19" id="KW-1185">Reference proteome</keyword>
<dbReference type="GO" id="GO:0030553">
    <property type="term" value="F:cGMP binding"/>
    <property type="evidence" value="ECO:0007669"/>
    <property type="project" value="TreeGrafter"/>
</dbReference>
<keyword evidence="7" id="KW-0406">Ion transport</keyword>
<dbReference type="InterPro" id="IPR000595">
    <property type="entry name" value="cNMP-bd_dom"/>
</dbReference>
<evidence type="ECO:0000256" key="5">
    <source>
        <dbReference type="ARBA" id="ARBA00022692"/>
    </source>
</evidence>
<comment type="catalytic activity">
    <reaction evidence="1">
        <text>NH4(+)(in) = NH4(+)(out)</text>
        <dbReference type="Rhea" id="RHEA:28747"/>
        <dbReference type="ChEBI" id="CHEBI:28938"/>
    </reaction>
</comment>
<sequence>MDVRSPKSKPPGSPIINEYADAQLHNLVKRLRQRTALYKRKLAENDISSAEASPQTAKPTAVSSTQESNAKLIEKHYYHVLCWKVQKMPLTEYLKRIRLPQSIDSYTVPGFLDRLYLLWLLLVTLAYNWNCWLIPLRLVFPYQTPDNTHYWLITDGVCDTIYLCDLLLIQPRLQFIRGGDIIVDSNELKKHYRSSTKFQLDVASIIPFDVFYLFFGFNPIFRTNRVLKYTSFFEFNHHLESIMDKAYIYRVIRTTGYLLFTLHINACIYYWASNYEGIGTTRWVYDGEGNKYLRCYYWAVRTLITIGGLPEPQTTFEIVFQLLNFFSGVFVFSSLIGQMRDVIGAATANQNNFRACMDQTIAYMNTYSIPRSVQNRVRTWYEYTWDSQRMVDESDLLETLPTTMQLALASDMNFSIISKVELFKASAFTDTAQFETQKSLVKTLGRKGGRERGEEYVLPLVPGDDGECSSFQKEPISIYISVKREKSFFSPKPNEVENKQAGGEREAEKKEGARSGTEIGGWQPALSFQSAGLGCPEAYFRFISWAFSQKFHKDFSPFVTLRMDTGVVEFVCHAGPEDDSTLNNLASPCEICLCISGTIAHPSSPGSSIKLIRSDSFLGGKSHFASTTKLPETGENLMKVLLRHPVAEIKIASFRNGKRPHCRQKSPNDFCKGNGAALQGEKKLALGLYKLYFAQNKYITRKEQRWAGLATKGKLLHISSSGRKKYKYLVKGCDSQMIYDMLLRLKSTVYLPGDFVCKKQQGLKNGDNSWKLQHPCPEAVQVRLTTCETQSGCNLFISNFFLVSHPSLNNKNRSVNTKTSLDIGFVIRHGPSGEIGKEMYIIKQGEVQVLGGPDGAQVLVTLKAGTVFGEIRYRKDTSHCKEQVAWAEVTLGQPLLLAPTKVFLEFIFSEVVDGVKLISLIEKERWKQSLSWGEPQERTKNLLAARGGNRRTANVVAHGFANLLTLDKKTLQKILVHYPDSEKLLMKKARVLLKKKGPAAEATPPRKGLALLFPPKPETPKMFKALLGGTEKPDLSRLLKLKREQTIQPMRADTEKQNRESCFLNLLIMLSLKLKEMGSCGSFRKLQKQRVLSTKSNNSESKKSENSEGGAGREKEGEDKGRESAEKPLDRSEQTASSVTAEETPQPTSRAALPRESSHQSLIISMAPSAEAGEEVLTIEVKVKAKQ</sequence>
<dbReference type="PANTHER" id="PTHR45638">
    <property type="entry name" value="CYCLIC NUCLEOTIDE-GATED CATION CHANNEL SUBUNIT A"/>
    <property type="match status" value="1"/>
</dbReference>
<feature type="compositionally biased region" description="Basic and acidic residues" evidence="15">
    <location>
        <begin position="1100"/>
        <end position="1133"/>
    </location>
</feature>
<feature type="region of interest" description="Disordered" evidence="15">
    <location>
        <begin position="491"/>
        <end position="518"/>
    </location>
</feature>
<dbReference type="FunFam" id="1.10.287.630:FF:000001">
    <property type="entry name" value="Cyclic nucleotide-gated channel alpha 3"/>
    <property type="match status" value="1"/>
</dbReference>
<evidence type="ECO:0000259" key="17">
    <source>
        <dbReference type="PROSITE" id="PS50042"/>
    </source>
</evidence>
<keyword evidence="4" id="KW-0716">Sensory transduction</keyword>
<feature type="domain" description="Cyclic nucleotide-binding" evidence="17">
    <location>
        <begin position="833"/>
        <end position="871"/>
    </location>
</feature>
<dbReference type="GO" id="GO:0017071">
    <property type="term" value="C:intracellular cyclic nucleotide activated cation channel complex"/>
    <property type="evidence" value="ECO:0007669"/>
    <property type="project" value="TreeGrafter"/>
</dbReference>
<evidence type="ECO:0000256" key="3">
    <source>
        <dbReference type="ARBA" id="ARBA00022448"/>
    </source>
</evidence>
<dbReference type="Gene3D" id="1.10.287.70">
    <property type="match status" value="1"/>
</dbReference>
<dbReference type="AlphaFoldDB" id="A0A7J7FE60"/>
<keyword evidence="10" id="KW-0407">Ion channel</keyword>
<evidence type="ECO:0000256" key="16">
    <source>
        <dbReference type="SAM" id="Phobius"/>
    </source>
</evidence>
<feature type="compositionally biased region" description="Polar residues" evidence="15">
    <location>
        <begin position="1134"/>
        <end position="1149"/>
    </location>
</feature>
<dbReference type="InterPro" id="IPR014710">
    <property type="entry name" value="RmlC-like_jellyroll"/>
</dbReference>
<dbReference type="SUPFAM" id="SSF81324">
    <property type="entry name" value="Voltage-gated potassium channels"/>
    <property type="match status" value="1"/>
</dbReference>
<comment type="catalytic activity">
    <reaction evidence="11">
        <text>Ca(2+)(in) = Ca(2+)(out)</text>
        <dbReference type="Rhea" id="RHEA:29671"/>
        <dbReference type="ChEBI" id="CHEBI:29108"/>
    </reaction>
</comment>
<accession>A0A7J7FE60</accession>
<reference evidence="18 19" key="1">
    <citation type="journal article" date="2020" name="Mol. Biol. Evol.">
        <title>Interspecific Gene Flow and the Evolution of Specialization in Black and White Rhinoceros.</title>
        <authorList>
            <person name="Moodley Y."/>
            <person name="Westbury M.V."/>
            <person name="Russo I.M."/>
            <person name="Gopalakrishnan S."/>
            <person name="Rakotoarivelo A."/>
            <person name="Olsen R.A."/>
            <person name="Prost S."/>
            <person name="Tunstall T."/>
            <person name="Ryder O.A."/>
            <person name="Dalen L."/>
            <person name="Bruford M.W."/>
        </authorList>
    </citation>
    <scope>NUCLEOTIDE SEQUENCE [LARGE SCALE GENOMIC DNA]</scope>
    <source>
        <strain evidence="18">SBR-YM</strain>
        <tissue evidence="18">Skin</tissue>
    </source>
</reference>
<dbReference type="InterPro" id="IPR050866">
    <property type="entry name" value="CNG_cation_channel"/>
</dbReference>
<dbReference type="SUPFAM" id="SSF51206">
    <property type="entry name" value="cAMP-binding domain-like"/>
    <property type="match status" value="2"/>
</dbReference>
<dbReference type="GO" id="GO:0044877">
    <property type="term" value="F:protein-containing complex binding"/>
    <property type="evidence" value="ECO:0007669"/>
    <property type="project" value="TreeGrafter"/>
</dbReference>
<dbReference type="EMBL" id="JACDTQ010000773">
    <property type="protein sequence ID" value="KAF5926372.1"/>
    <property type="molecule type" value="Genomic_DNA"/>
</dbReference>
<name>A0A7J7FE60_DICBM</name>
<comment type="subcellular location">
    <subcellularLocation>
        <location evidence="2">Membrane</location>
        <topology evidence="2">Multi-pass membrane protein</topology>
    </subcellularLocation>
</comment>
<evidence type="ECO:0000256" key="8">
    <source>
        <dbReference type="ARBA" id="ARBA00023136"/>
    </source>
</evidence>
<feature type="transmembrane region" description="Helical" evidence="16">
    <location>
        <begin position="198"/>
        <end position="217"/>
    </location>
</feature>
<keyword evidence="8 16" id="KW-0472">Membrane</keyword>
<dbReference type="InterPro" id="IPR018490">
    <property type="entry name" value="cNMP-bd_dom_sf"/>
</dbReference>
<evidence type="ECO:0000256" key="10">
    <source>
        <dbReference type="ARBA" id="ARBA00023303"/>
    </source>
</evidence>
<evidence type="ECO:0000313" key="19">
    <source>
        <dbReference type="Proteomes" id="UP000551758"/>
    </source>
</evidence>